<organism evidence="2 3">
    <name type="scientific">Pseudochryseolinea flava</name>
    <dbReference type="NCBI Taxonomy" id="2059302"/>
    <lineage>
        <taxon>Bacteria</taxon>
        <taxon>Pseudomonadati</taxon>
        <taxon>Bacteroidota</taxon>
        <taxon>Cytophagia</taxon>
        <taxon>Cytophagales</taxon>
        <taxon>Fulvivirgaceae</taxon>
        <taxon>Pseudochryseolinea</taxon>
    </lineage>
</organism>
<dbReference type="Proteomes" id="UP000251889">
    <property type="component" value="Unassembled WGS sequence"/>
</dbReference>
<accession>A0A364XU38</accession>
<reference evidence="2 3" key="1">
    <citation type="submission" date="2018-06" db="EMBL/GenBank/DDBJ databases">
        <title>Chryseolinea flavus sp. nov., a member of the phylum Bacteroidetes isolated from soil.</title>
        <authorList>
            <person name="Li Y."/>
            <person name="Wang J."/>
        </authorList>
    </citation>
    <scope>NUCLEOTIDE SEQUENCE [LARGE SCALE GENOMIC DNA]</scope>
    <source>
        <strain evidence="2 3">SDU1-6</strain>
    </source>
</reference>
<dbReference type="OrthoDB" id="1115882at2"/>
<evidence type="ECO:0000256" key="1">
    <source>
        <dbReference type="SAM" id="SignalP"/>
    </source>
</evidence>
<dbReference type="AlphaFoldDB" id="A0A364XU38"/>
<evidence type="ECO:0000313" key="2">
    <source>
        <dbReference type="EMBL" id="RAV97769.1"/>
    </source>
</evidence>
<comment type="caution">
    <text evidence="2">The sequence shown here is derived from an EMBL/GenBank/DDBJ whole genome shotgun (WGS) entry which is preliminary data.</text>
</comment>
<evidence type="ECO:0008006" key="4">
    <source>
        <dbReference type="Google" id="ProtNLM"/>
    </source>
</evidence>
<dbReference type="RefSeq" id="WP_112750020.1">
    <property type="nucleotide sequence ID" value="NZ_QMFY01000027.1"/>
</dbReference>
<feature type="chain" id="PRO_5016685391" description="Adhesin domain-containing protein" evidence="1">
    <location>
        <begin position="23"/>
        <end position="246"/>
    </location>
</feature>
<sequence>MKKYTYLFVVMLISMVSASAQTQINKSIAIQSGQKISFVFDYPEMVRITTWDKSEIAIQGTVSINDGENDNAFELQTNTSGNTVVVKNIIRDFKNLPQRITVVRDGKKMVFHDKEALKKYQSENGKTFESQSRGVDFEIILEIKVPRNVETTVQSTYGMVEVKDFTGPLTAISTYGGVDASVKEKLMGELVAETNFGQIYSNLDVKFIGENSKDEHFHTLVSAKPGTGPRYAFESKYGNVYLRKSP</sequence>
<evidence type="ECO:0000313" key="3">
    <source>
        <dbReference type="Proteomes" id="UP000251889"/>
    </source>
</evidence>
<keyword evidence="1" id="KW-0732">Signal</keyword>
<feature type="signal peptide" evidence="1">
    <location>
        <begin position="1"/>
        <end position="22"/>
    </location>
</feature>
<protein>
    <recommendedName>
        <fullName evidence="4">Adhesin domain-containing protein</fullName>
    </recommendedName>
</protein>
<gene>
    <name evidence="2" type="ORF">DQQ10_26725</name>
</gene>
<dbReference type="EMBL" id="QMFY01000027">
    <property type="protein sequence ID" value="RAV97769.1"/>
    <property type="molecule type" value="Genomic_DNA"/>
</dbReference>
<keyword evidence="3" id="KW-1185">Reference proteome</keyword>
<proteinExistence type="predicted"/>
<name>A0A364XU38_9BACT</name>